<dbReference type="AlphaFoldDB" id="A0A9P0JC19"/>
<proteinExistence type="predicted"/>
<dbReference type="EMBL" id="OU899037">
    <property type="protein sequence ID" value="CAH1736334.1"/>
    <property type="molecule type" value="Genomic_DNA"/>
</dbReference>
<gene>
    <name evidence="2" type="ORF">APHIGO_LOCUS10097</name>
</gene>
<name>A0A9P0JC19_APHGO</name>
<evidence type="ECO:0000256" key="1">
    <source>
        <dbReference type="SAM" id="MobiDB-lite"/>
    </source>
</evidence>
<accession>A0A9P0JC19</accession>
<reference evidence="2" key="1">
    <citation type="submission" date="2022-02" db="EMBL/GenBank/DDBJ databases">
        <authorList>
            <person name="King R."/>
        </authorList>
    </citation>
    <scope>NUCLEOTIDE SEQUENCE</scope>
</reference>
<evidence type="ECO:0000313" key="3">
    <source>
        <dbReference type="Proteomes" id="UP001154329"/>
    </source>
</evidence>
<feature type="compositionally biased region" description="Basic residues" evidence="1">
    <location>
        <begin position="17"/>
        <end position="30"/>
    </location>
</feature>
<organism evidence="2 3">
    <name type="scientific">Aphis gossypii</name>
    <name type="common">Cotton aphid</name>
    <dbReference type="NCBI Taxonomy" id="80765"/>
    <lineage>
        <taxon>Eukaryota</taxon>
        <taxon>Metazoa</taxon>
        <taxon>Ecdysozoa</taxon>
        <taxon>Arthropoda</taxon>
        <taxon>Hexapoda</taxon>
        <taxon>Insecta</taxon>
        <taxon>Pterygota</taxon>
        <taxon>Neoptera</taxon>
        <taxon>Paraneoptera</taxon>
        <taxon>Hemiptera</taxon>
        <taxon>Sternorrhyncha</taxon>
        <taxon>Aphidomorpha</taxon>
        <taxon>Aphidoidea</taxon>
        <taxon>Aphididae</taxon>
        <taxon>Aphidini</taxon>
        <taxon>Aphis</taxon>
        <taxon>Aphis</taxon>
    </lineage>
</organism>
<keyword evidence="3" id="KW-1185">Reference proteome</keyword>
<evidence type="ECO:0000313" key="2">
    <source>
        <dbReference type="EMBL" id="CAH1736334.1"/>
    </source>
</evidence>
<sequence>MRMRQFTFMHNKEKKTTNKVKKKLSKLSAN</sequence>
<reference evidence="2" key="2">
    <citation type="submission" date="2022-10" db="EMBL/GenBank/DDBJ databases">
        <authorList>
            <consortium name="ENA_rothamsted_submissions"/>
            <consortium name="culmorum"/>
            <person name="King R."/>
        </authorList>
    </citation>
    <scope>NUCLEOTIDE SEQUENCE</scope>
</reference>
<protein>
    <submittedName>
        <fullName evidence="2">Uncharacterized protein</fullName>
    </submittedName>
</protein>
<dbReference type="Proteomes" id="UP001154329">
    <property type="component" value="Chromosome 4"/>
</dbReference>
<feature type="region of interest" description="Disordered" evidence="1">
    <location>
        <begin position="1"/>
        <end position="30"/>
    </location>
</feature>